<dbReference type="InterPro" id="IPR012337">
    <property type="entry name" value="RNaseH-like_sf"/>
</dbReference>
<evidence type="ECO:0000256" key="13">
    <source>
        <dbReference type="ARBA" id="ARBA00023211"/>
    </source>
</evidence>
<feature type="binding site" evidence="14 15">
    <location>
        <position position="32"/>
    </location>
    <ligand>
        <name>a divalent metal cation</name>
        <dbReference type="ChEBI" id="CHEBI:60240"/>
    </ligand>
</feature>
<evidence type="ECO:0000256" key="7">
    <source>
        <dbReference type="ARBA" id="ARBA00019179"/>
    </source>
</evidence>
<dbReference type="AlphaFoldDB" id="A0A6M1RSA7"/>
<feature type="binding site" evidence="14 15">
    <location>
        <position position="132"/>
    </location>
    <ligand>
        <name>a divalent metal cation</name>
        <dbReference type="ChEBI" id="CHEBI:60240"/>
    </ligand>
</feature>
<dbReference type="GO" id="GO:0043137">
    <property type="term" value="P:DNA replication, removal of RNA primer"/>
    <property type="evidence" value="ECO:0007669"/>
    <property type="project" value="TreeGrafter"/>
</dbReference>
<evidence type="ECO:0000256" key="12">
    <source>
        <dbReference type="ARBA" id="ARBA00022801"/>
    </source>
</evidence>
<comment type="similarity">
    <text evidence="5 14 16">Belongs to the RNase HII family.</text>
</comment>
<keyword evidence="10 14" id="KW-0479">Metal-binding</keyword>
<dbReference type="CDD" id="cd07182">
    <property type="entry name" value="RNase_HII_bacteria_HII_like"/>
    <property type="match status" value="1"/>
</dbReference>
<evidence type="ECO:0000256" key="3">
    <source>
        <dbReference type="ARBA" id="ARBA00004065"/>
    </source>
</evidence>
<comment type="caution">
    <text evidence="18">The sequence shown here is derived from an EMBL/GenBank/DDBJ whole genome shotgun (WGS) entry which is preliminary data.</text>
</comment>
<comment type="cofactor">
    <cofactor evidence="14 15">
        <name>Mn(2+)</name>
        <dbReference type="ChEBI" id="CHEBI:29035"/>
    </cofactor>
    <cofactor evidence="14 15">
        <name>Mg(2+)</name>
        <dbReference type="ChEBI" id="CHEBI:18420"/>
    </cofactor>
    <text evidence="14 15">Manganese or magnesium. Binds 1 divalent metal ion per monomer in the absence of substrate. May bind a second metal ion after substrate binding.</text>
</comment>
<evidence type="ECO:0000256" key="4">
    <source>
        <dbReference type="ARBA" id="ARBA00004496"/>
    </source>
</evidence>
<keyword evidence="12 14" id="KW-0378">Hydrolase</keyword>
<evidence type="ECO:0000256" key="15">
    <source>
        <dbReference type="PROSITE-ProRule" id="PRU01319"/>
    </source>
</evidence>
<evidence type="ECO:0000256" key="11">
    <source>
        <dbReference type="ARBA" id="ARBA00022759"/>
    </source>
</evidence>
<evidence type="ECO:0000256" key="2">
    <source>
        <dbReference type="ARBA" id="ARBA00001946"/>
    </source>
</evidence>
<reference evidence="18 19" key="1">
    <citation type="submission" date="2020-02" db="EMBL/GenBank/DDBJ databases">
        <title>Draft genome sequence of Limisphaera ngatamarikiensis NGM72.4T, a thermophilic Verrucomicrobia grouped in subdivision 3.</title>
        <authorList>
            <person name="Carere C.R."/>
            <person name="Steen J."/>
            <person name="Hugenholtz P."/>
            <person name="Stott M.B."/>
        </authorList>
    </citation>
    <scope>NUCLEOTIDE SEQUENCE [LARGE SCALE GENOMIC DNA]</scope>
    <source>
        <strain evidence="18 19">NGM72.4</strain>
    </source>
</reference>
<accession>A0A6M1RSA7</accession>
<dbReference type="PANTHER" id="PTHR10954">
    <property type="entry name" value="RIBONUCLEASE H2 SUBUNIT A"/>
    <property type="match status" value="1"/>
</dbReference>
<protein>
    <recommendedName>
        <fullName evidence="7 14">Ribonuclease HII</fullName>
        <shortName evidence="14">RNase HII</shortName>
        <ecNumber evidence="6 14">3.1.26.4</ecNumber>
    </recommendedName>
</protein>
<evidence type="ECO:0000256" key="16">
    <source>
        <dbReference type="RuleBase" id="RU003515"/>
    </source>
</evidence>
<dbReference type="NCBIfam" id="NF000595">
    <property type="entry name" value="PRK00015.1-3"/>
    <property type="match status" value="1"/>
</dbReference>
<dbReference type="HAMAP" id="MF_00052_B">
    <property type="entry name" value="RNase_HII_B"/>
    <property type="match status" value="1"/>
</dbReference>
<dbReference type="PROSITE" id="PS51975">
    <property type="entry name" value="RNASE_H_2"/>
    <property type="match status" value="1"/>
</dbReference>
<evidence type="ECO:0000256" key="10">
    <source>
        <dbReference type="ARBA" id="ARBA00022723"/>
    </source>
</evidence>
<feature type="domain" description="RNase H type-2" evidence="17">
    <location>
        <begin position="25"/>
        <end position="223"/>
    </location>
</feature>
<evidence type="ECO:0000256" key="8">
    <source>
        <dbReference type="ARBA" id="ARBA00022490"/>
    </source>
</evidence>
<dbReference type="EMBL" id="JAAKYA010000053">
    <property type="protein sequence ID" value="NGO39495.1"/>
    <property type="molecule type" value="Genomic_DNA"/>
</dbReference>
<dbReference type="Gene3D" id="3.30.420.10">
    <property type="entry name" value="Ribonuclease H-like superfamily/Ribonuclease H"/>
    <property type="match status" value="1"/>
</dbReference>
<evidence type="ECO:0000256" key="14">
    <source>
        <dbReference type="HAMAP-Rule" id="MF_00052"/>
    </source>
</evidence>
<comment type="cofactor">
    <cofactor evidence="2">
        <name>Mg(2+)</name>
        <dbReference type="ChEBI" id="CHEBI:18420"/>
    </cofactor>
</comment>
<evidence type="ECO:0000256" key="1">
    <source>
        <dbReference type="ARBA" id="ARBA00000077"/>
    </source>
</evidence>
<feature type="binding site" evidence="14 15">
    <location>
        <position position="31"/>
    </location>
    <ligand>
        <name>a divalent metal cation</name>
        <dbReference type="ChEBI" id="CHEBI:60240"/>
    </ligand>
</feature>
<evidence type="ECO:0000256" key="9">
    <source>
        <dbReference type="ARBA" id="ARBA00022722"/>
    </source>
</evidence>
<organism evidence="18 19">
    <name type="scientific">Limisphaera ngatamarikiensis</name>
    <dbReference type="NCBI Taxonomy" id="1324935"/>
    <lineage>
        <taxon>Bacteria</taxon>
        <taxon>Pseudomonadati</taxon>
        <taxon>Verrucomicrobiota</taxon>
        <taxon>Verrucomicrobiia</taxon>
        <taxon>Limisphaerales</taxon>
        <taxon>Limisphaeraceae</taxon>
        <taxon>Limisphaera</taxon>
    </lineage>
</organism>
<sequence length="223" mass="24222">MARSLRTSPAQRLQLEQQLRAAGCRTIAGVDEAGRGPLAGPVVAAAVILPESWIARGCVEPGFEDLDDSKRLTAATRETLYERLVAHPQIHFAIARAEATEIDQLNILQATHLAMRRALDALGAPPDHVLVDGRSVPHLAVPATAVIRGDALSLSIAAASILAKVTRDRFMHELDRQYPGYGFAMHKGYPTPQHLAALAQLGPTPVHRRSFAPVRAVQLHLWR</sequence>
<proteinExistence type="inferred from homology"/>
<dbReference type="GO" id="GO:0006298">
    <property type="term" value="P:mismatch repair"/>
    <property type="evidence" value="ECO:0007669"/>
    <property type="project" value="TreeGrafter"/>
</dbReference>
<dbReference type="Proteomes" id="UP000477311">
    <property type="component" value="Unassembled WGS sequence"/>
</dbReference>
<dbReference type="InterPro" id="IPR022898">
    <property type="entry name" value="RNase_HII"/>
</dbReference>
<dbReference type="FunFam" id="3.30.420.10:FF:000006">
    <property type="entry name" value="Ribonuclease HII"/>
    <property type="match status" value="1"/>
</dbReference>
<dbReference type="GO" id="GO:0005737">
    <property type="term" value="C:cytoplasm"/>
    <property type="evidence" value="ECO:0007669"/>
    <property type="project" value="UniProtKB-SubCell"/>
</dbReference>
<gene>
    <name evidence="14" type="primary">rnhB</name>
    <name evidence="18" type="ORF">G4L39_08815</name>
</gene>
<dbReference type="Pfam" id="PF01351">
    <property type="entry name" value="RNase_HII"/>
    <property type="match status" value="1"/>
</dbReference>
<dbReference type="SUPFAM" id="SSF53098">
    <property type="entry name" value="Ribonuclease H-like"/>
    <property type="match status" value="1"/>
</dbReference>
<keyword evidence="19" id="KW-1185">Reference proteome</keyword>
<dbReference type="PANTHER" id="PTHR10954:SF18">
    <property type="entry name" value="RIBONUCLEASE HII"/>
    <property type="match status" value="1"/>
</dbReference>
<comment type="subcellular location">
    <subcellularLocation>
        <location evidence="4 14">Cytoplasm</location>
    </subcellularLocation>
</comment>
<dbReference type="RefSeq" id="WP_165107547.1">
    <property type="nucleotide sequence ID" value="NZ_JAAKYA010000053.1"/>
</dbReference>
<dbReference type="InterPro" id="IPR024567">
    <property type="entry name" value="RNase_HII/HIII_dom"/>
</dbReference>
<dbReference type="GO" id="GO:0032299">
    <property type="term" value="C:ribonuclease H2 complex"/>
    <property type="evidence" value="ECO:0007669"/>
    <property type="project" value="TreeGrafter"/>
</dbReference>
<dbReference type="InterPro" id="IPR036397">
    <property type="entry name" value="RNaseH_sf"/>
</dbReference>
<keyword evidence="8 14" id="KW-0963">Cytoplasm</keyword>
<dbReference type="NCBIfam" id="NF000594">
    <property type="entry name" value="PRK00015.1-1"/>
    <property type="match status" value="1"/>
</dbReference>
<evidence type="ECO:0000256" key="6">
    <source>
        <dbReference type="ARBA" id="ARBA00012180"/>
    </source>
</evidence>
<keyword evidence="9 14" id="KW-0540">Nuclease</keyword>
<evidence type="ECO:0000313" key="18">
    <source>
        <dbReference type="EMBL" id="NGO39495.1"/>
    </source>
</evidence>
<dbReference type="EC" id="3.1.26.4" evidence="6 14"/>
<evidence type="ECO:0000313" key="19">
    <source>
        <dbReference type="Proteomes" id="UP000477311"/>
    </source>
</evidence>
<evidence type="ECO:0000256" key="5">
    <source>
        <dbReference type="ARBA" id="ARBA00007383"/>
    </source>
</evidence>
<evidence type="ECO:0000259" key="17">
    <source>
        <dbReference type="PROSITE" id="PS51975"/>
    </source>
</evidence>
<comment type="function">
    <text evidence="3 14 16">Endonuclease that specifically degrades the RNA of RNA-DNA hybrids.</text>
</comment>
<dbReference type="GO" id="GO:0004523">
    <property type="term" value="F:RNA-DNA hybrid ribonuclease activity"/>
    <property type="evidence" value="ECO:0007669"/>
    <property type="project" value="UniProtKB-UniRule"/>
</dbReference>
<comment type="catalytic activity">
    <reaction evidence="1 14 15 16">
        <text>Endonucleolytic cleavage to 5'-phosphomonoester.</text>
        <dbReference type="EC" id="3.1.26.4"/>
    </reaction>
</comment>
<keyword evidence="13 14" id="KW-0464">Manganese</keyword>
<name>A0A6M1RSA7_9BACT</name>
<dbReference type="InterPro" id="IPR001352">
    <property type="entry name" value="RNase_HII/HIII"/>
</dbReference>
<keyword evidence="11 14" id="KW-0255">Endonuclease</keyword>
<dbReference type="GO" id="GO:0003723">
    <property type="term" value="F:RNA binding"/>
    <property type="evidence" value="ECO:0007669"/>
    <property type="project" value="UniProtKB-UniRule"/>
</dbReference>
<dbReference type="GO" id="GO:0030145">
    <property type="term" value="F:manganese ion binding"/>
    <property type="evidence" value="ECO:0007669"/>
    <property type="project" value="UniProtKB-UniRule"/>
</dbReference>